<feature type="region of interest" description="Disordered" evidence="1">
    <location>
        <begin position="109"/>
        <end position="129"/>
    </location>
</feature>
<gene>
    <name evidence="2" type="ORF">GCM10010528_25400</name>
</gene>
<name>A0ABP6LHY0_9ACTN</name>
<evidence type="ECO:0000256" key="1">
    <source>
        <dbReference type="SAM" id="MobiDB-lite"/>
    </source>
</evidence>
<feature type="compositionally biased region" description="Basic and acidic residues" evidence="1">
    <location>
        <begin position="109"/>
        <end position="122"/>
    </location>
</feature>
<protein>
    <submittedName>
        <fullName evidence="2">Uncharacterized protein</fullName>
    </submittedName>
</protein>
<dbReference type="RefSeq" id="WP_344716877.1">
    <property type="nucleotide sequence ID" value="NZ_BAAAVS010000054.1"/>
</dbReference>
<keyword evidence="3" id="KW-1185">Reference proteome</keyword>
<reference evidence="3" key="1">
    <citation type="journal article" date="2019" name="Int. J. Syst. Evol. Microbiol.">
        <title>The Global Catalogue of Microorganisms (GCM) 10K type strain sequencing project: providing services to taxonomists for standard genome sequencing and annotation.</title>
        <authorList>
            <consortium name="The Broad Institute Genomics Platform"/>
            <consortium name="The Broad Institute Genome Sequencing Center for Infectious Disease"/>
            <person name="Wu L."/>
            <person name="Ma J."/>
        </authorList>
    </citation>
    <scope>NUCLEOTIDE SEQUENCE [LARGE SCALE GENOMIC DNA]</scope>
    <source>
        <strain evidence="3">JCM 14234</strain>
    </source>
</reference>
<accession>A0ABP6LHY0</accession>
<comment type="caution">
    <text evidence="2">The sequence shown here is derived from an EMBL/GenBank/DDBJ whole genome shotgun (WGS) entry which is preliminary data.</text>
</comment>
<proteinExistence type="predicted"/>
<dbReference type="EMBL" id="BAAAVS010000054">
    <property type="protein sequence ID" value="GAA3045041.1"/>
    <property type="molecule type" value="Genomic_DNA"/>
</dbReference>
<organism evidence="2 3">
    <name type="scientific">Gordonia defluvii</name>
    <dbReference type="NCBI Taxonomy" id="283718"/>
    <lineage>
        <taxon>Bacteria</taxon>
        <taxon>Bacillati</taxon>
        <taxon>Actinomycetota</taxon>
        <taxon>Actinomycetes</taxon>
        <taxon>Mycobacteriales</taxon>
        <taxon>Gordoniaceae</taxon>
        <taxon>Gordonia</taxon>
    </lineage>
</organism>
<evidence type="ECO:0000313" key="2">
    <source>
        <dbReference type="EMBL" id="GAA3045041.1"/>
    </source>
</evidence>
<sequence length="129" mass="14583">MNADLLDTAVDLIPETWHIDIEDDARSQGCTVVYAAGPAGLRTETIARVQTLFADRDGNPAWQAMSEGQKLDVAFPDYRGGIGSWELLDELNLVAEYVECRTEEAWFRNDPADHRPRPLSERPHHRLHT</sequence>
<evidence type="ECO:0000313" key="3">
    <source>
        <dbReference type="Proteomes" id="UP001501035"/>
    </source>
</evidence>
<dbReference type="Proteomes" id="UP001501035">
    <property type="component" value="Unassembled WGS sequence"/>
</dbReference>